<dbReference type="RefSeq" id="XP_022509815.1">
    <property type="nucleotide sequence ID" value="XM_022657921.1"/>
</dbReference>
<keyword evidence="5" id="KW-0804">Transcription</keyword>
<dbReference type="EMBL" id="LVKK01000065">
    <property type="protein sequence ID" value="OAG37863.1"/>
    <property type="molecule type" value="Genomic_DNA"/>
</dbReference>
<feature type="compositionally biased region" description="Polar residues" evidence="7">
    <location>
        <begin position="669"/>
        <end position="681"/>
    </location>
</feature>
<evidence type="ECO:0000256" key="1">
    <source>
        <dbReference type="ARBA" id="ARBA00022723"/>
    </source>
</evidence>
<evidence type="ECO:0000256" key="4">
    <source>
        <dbReference type="ARBA" id="ARBA00023125"/>
    </source>
</evidence>
<dbReference type="AlphaFoldDB" id="A0A177F0Q6"/>
<evidence type="ECO:0000256" key="3">
    <source>
        <dbReference type="ARBA" id="ARBA00023015"/>
    </source>
</evidence>
<keyword evidence="6" id="KW-0539">Nucleus</keyword>
<evidence type="ECO:0000256" key="6">
    <source>
        <dbReference type="ARBA" id="ARBA00023242"/>
    </source>
</evidence>
<evidence type="ECO:0000256" key="5">
    <source>
        <dbReference type="ARBA" id="ARBA00023163"/>
    </source>
</evidence>
<dbReference type="InterPro" id="IPR001138">
    <property type="entry name" value="Zn2Cys6_DnaBD"/>
</dbReference>
<feature type="region of interest" description="Disordered" evidence="7">
    <location>
        <begin position="1"/>
        <end position="33"/>
    </location>
</feature>
<dbReference type="InterPro" id="IPR007219">
    <property type="entry name" value="XnlR_reg_dom"/>
</dbReference>
<dbReference type="GO" id="GO:0003677">
    <property type="term" value="F:DNA binding"/>
    <property type="evidence" value="ECO:0007669"/>
    <property type="project" value="UniProtKB-KW"/>
</dbReference>
<keyword evidence="10" id="KW-1185">Reference proteome</keyword>
<name>A0A177F0Q6_9EURO</name>
<dbReference type="PROSITE" id="PS00463">
    <property type="entry name" value="ZN2_CY6_FUNGAL_1"/>
    <property type="match status" value="1"/>
</dbReference>
<dbReference type="GO" id="GO:0006351">
    <property type="term" value="P:DNA-templated transcription"/>
    <property type="evidence" value="ECO:0007669"/>
    <property type="project" value="InterPro"/>
</dbReference>
<keyword evidence="2" id="KW-0862">Zinc</keyword>
<feature type="domain" description="Zn(2)-C6 fungal-type" evidence="8">
    <location>
        <begin position="36"/>
        <end position="68"/>
    </location>
</feature>
<feature type="region of interest" description="Disordered" evidence="7">
    <location>
        <begin position="121"/>
        <end position="147"/>
    </location>
</feature>
<sequence>MATEFPTEDTQGVENGDTQGSATTSEGNRARKKGRACIPCHERKLKCNASGLGSPCTRCITSGRADICIPFPERPRCVKRRKTANTSYASVPDVLGETQLQGSDHIGTSLVEINPLLDDPRNISNLNDNPPANEHNSGTKASDGTDESCVAVEEEDAHLQMYLEMSKWPFDGASPTKLSHPESGREVIELLEGEDSIAILGEALGRKQRGRLVRIVLKDPHRPGDPSRSHPQMDAVDYEYLQRKGAFRMPPREARDKMIRLYFERVYPYTPVLDREEFIQEYRADQCSPFVLSAMLANVVPYMSLELLLEAGFSDRLAAQKSFYSKAQLLYDFCAERRPLRLLQGSLILSSLSPSFSPDRDFRYWLTNSVRLAIQMGFHREHVLKNLGPGTAKLFRRIWWTLYNRDVLLNVSGHYTVRRIRDCDFDTKSLTEDDWEPPTAEPLDDLIPPIPRIQKLYFLEACKLSIIFCTGLGGQFIQTFRTAGVTPSEEDCLRVGNALTSWRCALPVEFHLEGVGQWTAQNIWILLIIALSYRLECILCRALRQRYQSFNDHEKAQEAAQKQENALFEVDTVIERVLQNGIAHLFPLSLTTCVSAVLALHIESALQPNISPGQKFVTRARIHTGLTYMRETCEYWGALKWTLRMLEVIVEQTGLSATPTAKPVADADGSNTTDPPRSPQFSISFSEVDDTLNLGVDDLWGPLMRRDDDWVQDFLGSNLLRPDTDFDL</sequence>
<comment type="caution">
    <text evidence="9">The sequence shown here is derived from an EMBL/GenBank/DDBJ whole genome shotgun (WGS) entry which is preliminary data.</text>
</comment>
<reference evidence="9 10" key="1">
    <citation type="submission" date="2016-03" db="EMBL/GenBank/DDBJ databases">
        <title>Draft genome sequence of the Fonsecaea monophora CBS 269.37.</title>
        <authorList>
            <person name="Bombassaro A."/>
            <person name="Vinicius W.A."/>
            <person name="De Hoog S."/>
            <person name="Sun J."/>
            <person name="Souza E.M."/>
            <person name="Raittz R.T."/>
            <person name="Costa F."/>
            <person name="Leao A.C."/>
            <person name="Tadra-Sfeir M.Z."/>
            <person name="Baura V."/>
            <person name="Balsanelli E."/>
            <person name="Pedrosa F.O."/>
            <person name="Moreno L.F."/>
            <person name="Steffens M.B."/>
            <person name="Xi L."/>
            <person name="Bocca A.L."/>
            <person name="Felipe M.S."/>
            <person name="Teixeira M."/>
            <person name="Telles Filho F.Q."/>
            <person name="Azevedo C.M."/>
            <person name="Gomes R."/>
            <person name="Vicente V.A."/>
        </authorList>
    </citation>
    <scope>NUCLEOTIDE SEQUENCE [LARGE SCALE GENOMIC DNA]</scope>
    <source>
        <strain evidence="9 10">CBS 269.37</strain>
    </source>
</reference>
<feature type="compositionally biased region" description="Polar residues" evidence="7">
    <location>
        <begin position="122"/>
        <end position="142"/>
    </location>
</feature>
<evidence type="ECO:0000259" key="8">
    <source>
        <dbReference type="PROSITE" id="PS50048"/>
    </source>
</evidence>
<dbReference type="OrthoDB" id="5121955at2759"/>
<dbReference type="Pfam" id="PF04082">
    <property type="entry name" value="Fungal_trans"/>
    <property type="match status" value="1"/>
</dbReference>
<dbReference type="CDD" id="cd12148">
    <property type="entry name" value="fungal_TF_MHR"/>
    <property type="match status" value="1"/>
</dbReference>
<accession>A0A177F0Q6</accession>
<evidence type="ECO:0000256" key="7">
    <source>
        <dbReference type="SAM" id="MobiDB-lite"/>
    </source>
</evidence>
<organism evidence="9 10">
    <name type="scientific">Fonsecaea monophora</name>
    <dbReference type="NCBI Taxonomy" id="254056"/>
    <lineage>
        <taxon>Eukaryota</taxon>
        <taxon>Fungi</taxon>
        <taxon>Dikarya</taxon>
        <taxon>Ascomycota</taxon>
        <taxon>Pezizomycotina</taxon>
        <taxon>Eurotiomycetes</taxon>
        <taxon>Chaetothyriomycetidae</taxon>
        <taxon>Chaetothyriales</taxon>
        <taxon>Herpotrichiellaceae</taxon>
        <taxon>Fonsecaea</taxon>
    </lineage>
</organism>
<keyword evidence="3" id="KW-0805">Transcription regulation</keyword>
<keyword evidence="4" id="KW-0238">DNA-binding</keyword>
<dbReference type="InterPro" id="IPR052073">
    <property type="entry name" value="Amide_Lactam_Regulators"/>
</dbReference>
<keyword evidence="1" id="KW-0479">Metal-binding</keyword>
<dbReference type="PANTHER" id="PTHR47171:SF1">
    <property type="entry name" value="ZN(II)2CYS6 TRANSCRIPTION FACTOR (EUROFUNG)"/>
    <property type="match status" value="1"/>
</dbReference>
<proteinExistence type="predicted"/>
<evidence type="ECO:0000313" key="10">
    <source>
        <dbReference type="Proteomes" id="UP000077002"/>
    </source>
</evidence>
<dbReference type="GO" id="GO:0000981">
    <property type="term" value="F:DNA-binding transcription factor activity, RNA polymerase II-specific"/>
    <property type="evidence" value="ECO:0007669"/>
    <property type="project" value="InterPro"/>
</dbReference>
<feature type="region of interest" description="Disordered" evidence="7">
    <location>
        <begin position="659"/>
        <end position="681"/>
    </location>
</feature>
<dbReference type="PANTHER" id="PTHR47171">
    <property type="entry name" value="FARA-RELATED"/>
    <property type="match status" value="1"/>
</dbReference>
<dbReference type="InterPro" id="IPR036864">
    <property type="entry name" value="Zn2-C6_fun-type_DNA-bd_sf"/>
</dbReference>
<dbReference type="Pfam" id="PF00172">
    <property type="entry name" value="Zn_clus"/>
    <property type="match status" value="1"/>
</dbReference>
<dbReference type="SMART" id="SM00906">
    <property type="entry name" value="Fungal_trans"/>
    <property type="match status" value="1"/>
</dbReference>
<dbReference type="SUPFAM" id="SSF57701">
    <property type="entry name" value="Zn2/Cys6 DNA-binding domain"/>
    <property type="match status" value="1"/>
</dbReference>
<protein>
    <recommendedName>
        <fullName evidence="8">Zn(2)-C6 fungal-type domain-containing protein</fullName>
    </recommendedName>
</protein>
<evidence type="ECO:0000313" key="9">
    <source>
        <dbReference type="EMBL" id="OAG37863.1"/>
    </source>
</evidence>
<feature type="compositionally biased region" description="Polar residues" evidence="7">
    <location>
        <begin position="8"/>
        <end position="27"/>
    </location>
</feature>
<dbReference type="CDD" id="cd00067">
    <property type="entry name" value="GAL4"/>
    <property type="match status" value="1"/>
</dbReference>
<dbReference type="PROSITE" id="PS50048">
    <property type="entry name" value="ZN2_CY6_FUNGAL_2"/>
    <property type="match status" value="1"/>
</dbReference>
<dbReference type="GO" id="GO:0008270">
    <property type="term" value="F:zinc ion binding"/>
    <property type="evidence" value="ECO:0007669"/>
    <property type="project" value="InterPro"/>
</dbReference>
<gene>
    <name evidence="9" type="ORF">AYO21_07969</name>
</gene>
<dbReference type="GeneID" id="34603121"/>
<dbReference type="SMART" id="SM00066">
    <property type="entry name" value="GAL4"/>
    <property type="match status" value="1"/>
</dbReference>
<evidence type="ECO:0000256" key="2">
    <source>
        <dbReference type="ARBA" id="ARBA00022833"/>
    </source>
</evidence>
<dbReference type="Proteomes" id="UP000077002">
    <property type="component" value="Unassembled WGS sequence"/>
</dbReference>